<feature type="transmembrane region" description="Helical" evidence="1">
    <location>
        <begin position="117"/>
        <end position="142"/>
    </location>
</feature>
<feature type="transmembrane region" description="Helical" evidence="1">
    <location>
        <begin position="86"/>
        <end position="105"/>
    </location>
</feature>
<feature type="transmembrane region" description="Helical" evidence="1">
    <location>
        <begin position="20"/>
        <end position="39"/>
    </location>
</feature>
<evidence type="ECO:0000313" key="2">
    <source>
        <dbReference type="EMBL" id="MCC2129002.1"/>
    </source>
</evidence>
<feature type="transmembrane region" description="Helical" evidence="1">
    <location>
        <begin position="51"/>
        <end position="74"/>
    </location>
</feature>
<reference evidence="2" key="1">
    <citation type="submission" date="2021-10" db="EMBL/GenBank/DDBJ databases">
        <title>Anaerobic single-cell dispensing facilitates the cultivation of human gut bacteria.</title>
        <authorList>
            <person name="Afrizal A."/>
        </authorList>
    </citation>
    <scope>NUCLEOTIDE SEQUENCE</scope>
    <source>
        <strain evidence="2">CLA-AA-H272</strain>
    </source>
</reference>
<proteinExistence type="predicted"/>
<dbReference type="AlphaFoldDB" id="A0AAE3AAH1"/>
<keyword evidence="3" id="KW-1185">Reference proteome</keyword>
<dbReference type="RefSeq" id="WP_302928304.1">
    <property type="nucleotide sequence ID" value="NZ_JAJEPW010000011.1"/>
</dbReference>
<keyword evidence="1" id="KW-0812">Transmembrane</keyword>
<gene>
    <name evidence="2" type="ORF">LKD37_05645</name>
</gene>
<sequence>MSERHTHASAHGRPKWPVRAMVTCALLTAVSVVLARFLIPTPNEVTRFSLEAVPIFLAGMLFGPLPGALTGFAADFIGCLFSPYGYNPIFCVPPILYGLCAGLFRPWLTRRCSPLRLALAFLPPVILGSVLYQSFALAMIYGGGAKAAYFLTRLAARSVQFAITGVLDVLVVWLLQRSGALRAVGLPPVQSKGNDIQ</sequence>
<comment type="caution">
    <text evidence="2">The sequence shown here is derived from an EMBL/GenBank/DDBJ whole genome shotgun (WGS) entry which is preliminary data.</text>
</comment>
<dbReference type="InterPro" id="IPR009825">
    <property type="entry name" value="ECF_substrate-spec-like"/>
</dbReference>
<protein>
    <submittedName>
        <fullName evidence="2">Folate family ECF transporter S component</fullName>
    </submittedName>
</protein>
<dbReference type="Proteomes" id="UP001199319">
    <property type="component" value="Unassembled WGS sequence"/>
</dbReference>
<dbReference type="GO" id="GO:0016020">
    <property type="term" value="C:membrane"/>
    <property type="evidence" value="ECO:0007669"/>
    <property type="project" value="InterPro"/>
</dbReference>
<dbReference type="EMBL" id="JAJEPW010000011">
    <property type="protein sequence ID" value="MCC2129002.1"/>
    <property type="molecule type" value="Genomic_DNA"/>
</dbReference>
<dbReference type="Pfam" id="PF07155">
    <property type="entry name" value="ECF-ribofla_trS"/>
    <property type="match status" value="1"/>
</dbReference>
<name>A0AAE3AAH1_9FIRM</name>
<organism evidence="2 3">
    <name type="scientific">Brotocaccenecus cirricatena</name>
    <dbReference type="NCBI Taxonomy" id="3064195"/>
    <lineage>
        <taxon>Bacteria</taxon>
        <taxon>Bacillati</taxon>
        <taxon>Bacillota</taxon>
        <taxon>Clostridia</taxon>
        <taxon>Eubacteriales</taxon>
        <taxon>Oscillospiraceae</taxon>
        <taxon>Brotocaccenecus</taxon>
    </lineage>
</organism>
<dbReference type="InterPro" id="IPR030949">
    <property type="entry name" value="ECF_S_folate_fam"/>
</dbReference>
<keyword evidence="1" id="KW-1133">Transmembrane helix</keyword>
<dbReference type="NCBIfam" id="TIGR04518">
    <property type="entry name" value="ECF_S_folT_fam"/>
    <property type="match status" value="1"/>
</dbReference>
<evidence type="ECO:0000256" key="1">
    <source>
        <dbReference type="SAM" id="Phobius"/>
    </source>
</evidence>
<feature type="transmembrane region" description="Helical" evidence="1">
    <location>
        <begin position="154"/>
        <end position="175"/>
    </location>
</feature>
<evidence type="ECO:0000313" key="3">
    <source>
        <dbReference type="Proteomes" id="UP001199319"/>
    </source>
</evidence>
<accession>A0AAE3AAH1</accession>
<dbReference type="Gene3D" id="1.10.1760.20">
    <property type="match status" value="1"/>
</dbReference>
<keyword evidence="1" id="KW-0472">Membrane</keyword>